<feature type="compositionally biased region" description="Pro residues" evidence="1">
    <location>
        <begin position="25"/>
        <end position="37"/>
    </location>
</feature>
<dbReference type="Proteomes" id="UP000219369">
    <property type="component" value="Unassembled WGS sequence"/>
</dbReference>
<gene>
    <name evidence="2" type="ORF">FRV6_01097</name>
</gene>
<reference evidence="3" key="1">
    <citation type="submission" date="2016-09" db="EMBL/GenBank/DDBJ databases">
        <authorList>
            <person name="Guldener U."/>
        </authorList>
    </citation>
    <scope>NUCLEOTIDE SEQUENCE [LARGE SCALE GENOMIC DNA]</scope>
    <source>
        <strain evidence="3">V64-1</strain>
    </source>
</reference>
<feature type="region of interest" description="Disordered" evidence="1">
    <location>
        <begin position="1"/>
        <end position="37"/>
    </location>
</feature>
<evidence type="ECO:0000313" key="2">
    <source>
        <dbReference type="EMBL" id="SCO76885.1"/>
    </source>
</evidence>
<feature type="compositionally biased region" description="Polar residues" evidence="1">
    <location>
        <begin position="1"/>
        <end position="18"/>
    </location>
</feature>
<dbReference type="EMBL" id="FMJY01000001">
    <property type="protein sequence ID" value="SCO76885.1"/>
    <property type="molecule type" value="Genomic_DNA"/>
</dbReference>
<name>A0A2H3SU40_FUSOX</name>
<evidence type="ECO:0000256" key="1">
    <source>
        <dbReference type="SAM" id="MobiDB-lite"/>
    </source>
</evidence>
<organism evidence="2 3">
    <name type="scientific">Fusarium oxysporum</name>
    <name type="common">Fusarium vascular wilt</name>
    <dbReference type="NCBI Taxonomy" id="5507"/>
    <lineage>
        <taxon>Eukaryota</taxon>
        <taxon>Fungi</taxon>
        <taxon>Dikarya</taxon>
        <taxon>Ascomycota</taxon>
        <taxon>Pezizomycotina</taxon>
        <taxon>Sordariomycetes</taxon>
        <taxon>Hypocreomycetidae</taxon>
        <taxon>Hypocreales</taxon>
        <taxon>Nectriaceae</taxon>
        <taxon>Fusarium</taxon>
        <taxon>Fusarium oxysporum species complex</taxon>
    </lineage>
</organism>
<dbReference type="AlphaFoldDB" id="A0A2H3SU40"/>
<sequence length="37" mass="3887">MSANVNPVQQQNAATNLQGYHPAVPANPAPVNYPPTD</sequence>
<proteinExistence type="predicted"/>
<accession>A0A2H3SU40</accession>
<protein>
    <submittedName>
        <fullName evidence="2">Uncharacterized protein</fullName>
    </submittedName>
</protein>
<evidence type="ECO:0000313" key="3">
    <source>
        <dbReference type="Proteomes" id="UP000219369"/>
    </source>
</evidence>